<accession>A0A8J7AH31</accession>
<keyword evidence="3" id="KW-1185">Reference proteome</keyword>
<keyword evidence="1" id="KW-1133">Transmembrane helix</keyword>
<keyword evidence="1" id="KW-0812">Transmembrane</keyword>
<dbReference type="Pfam" id="PF14110">
    <property type="entry name" value="DUF4282"/>
    <property type="match status" value="1"/>
</dbReference>
<sequence length="103" mass="11267">MARSKGFFQLLFDFSFSEFIALRLVGFLYGLAIFFAGLGSLSILLAGFRAGIAQGLGALILAPLLFLFNVILARIILETLVVAFRTAKNTGRTAENTEYLRNS</sequence>
<dbReference type="EMBL" id="JADEXG010000016">
    <property type="protein sequence ID" value="MBE9077428.1"/>
    <property type="molecule type" value="Genomic_DNA"/>
</dbReference>
<feature type="transmembrane region" description="Helical" evidence="1">
    <location>
        <begin position="56"/>
        <end position="77"/>
    </location>
</feature>
<name>A0A8J7AH31_9CYAN</name>
<dbReference type="RefSeq" id="WP_193906168.1">
    <property type="nucleotide sequence ID" value="NZ_JADEXG010000016.1"/>
</dbReference>
<gene>
    <name evidence="2" type="ORF">IQ241_08980</name>
</gene>
<reference evidence="2" key="1">
    <citation type="submission" date="2020-10" db="EMBL/GenBank/DDBJ databases">
        <authorList>
            <person name="Castelo-Branco R."/>
            <person name="Eusebio N."/>
            <person name="Adriana R."/>
            <person name="Vieira A."/>
            <person name="Brugerolle De Fraissinette N."/>
            <person name="Rezende De Castro R."/>
            <person name="Schneider M.P."/>
            <person name="Vasconcelos V."/>
            <person name="Leao P.N."/>
        </authorList>
    </citation>
    <scope>NUCLEOTIDE SEQUENCE</scope>
    <source>
        <strain evidence="2">LEGE 07310</strain>
    </source>
</reference>
<protein>
    <submittedName>
        <fullName evidence="2">DUF4282 domain-containing protein</fullName>
    </submittedName>
</protein>
<dbReference type="InterPro" id="IPR025557">
    <property type="entry name" value="DUF4282"/>
</dbReference>
<keyword evidence="1" id="KW-0472">Membrane</keyword>
<dbReference type="AlphaFoldDB" id="A0A8J7AH31"/>
<comment type="caution">
    <text evidence="2">The sequence shown here is derived from an EMBL/GenBank/DDBJ whole genome shotgun (WGS) entry which is preliminary data.</text>
</comment>
<proteinExistence type="predicted"/>
<evidence type="ECO:0000313" key="3">
    <source>
        <dbReference type="Proteomes" id="UP000636505"/>
    </source>
</evidence>
<dbReference type="Proteomes" id="UP000636505">
    <property type="component" value="Unassembled WGS sequence"/>
</dbReference>
<evidence type="ECO:0000313" key="2">
    <source>
        <dbReference type="EMBL" id="MBE9077428.1"/>
    </source>
</evidence>
<organism evidence="2 3">
    <name type="scientific">Vasconcelosia minhoensis LEGE 07310</name>
    <dbReference type="NCBI Taxonomy" id="915328"/>
    <lineage>
        <taxon>Bacteria</taxon>
        <taxon>Bacillati</taxon>
        <taxon>Cyanobacteriota</taxon>
        <taxon>Cyanophyceae</taxon>
        <taxon>Nodosilineales</taxon>
        <taxon>Cymatolegaceae</taxon>
        <taxon>Vasconcelosia</taxon>
        <taxon>Vasconcelosia minhoensis</taxon>
    </lineage>
</organism>
<evidence type="ECO:0000256" key="1">
    <source>
        <dbReference type="SAM" id="Phobius"/>
    </source>
</evidence>
<feature type="transmembrane region" description="Helical" evidence="1">
    <location>
        <begin position="20"/>
        <end position="44"/>
    </location>
</feature>